<accession>A0AAX0PSD1</accession>
<comment type="caution">
    <text evidence="1">The sequence shown here is derived from an EMBL/GenBank/DDBJ whole genome shotgun (WGS) entry which is preliminary data.</text>
</comment>
<dbReference type="PANTHER" id="PTHR23416:SF78">
    <property type="entry name" value="LIPOPOLYSACCHARIDE BIOSYNTHESIS O-ACETYL TRANSFERASE WBBJ-RELATED"/>
    <property type="match status" value="1"/>
</dbReference>
<organism evidence="1 2">
    <name type="scientific">Lactobacillus johnsonii</name>
    <dbReference type="NCBI Taxonomy" id="33959"/>
    <lineage>
        <taxon>Bacteria</taxon>
        <taxon>Bacillati</taxon>
        <taxon>Bacillota</taxon>
        <taxon>Bacilli</taxon>
        <taxon>Lactobacillales</taxon>
        <taxon>Lactobacillaceae</taxon>
        <taxon>Lactobacillus</taxon>
    </lineage>
</organism>
<evidence type="ECO:0000313" key="1">
    <source>
        <dbReference type="EMBL" id="PAB51909.1"/>
    </source>
</evidence>
<protein>
    <recommendedName>
        <fullName evidence="3">Acyltransferase</fullName>
    </recommendedName>
</protein>
<evidence type="ECO:0008006" key="3">
    <source>
        <dbReference type="Google" id="ProtNLM"/>
    </source>
</evidence>
<dbReference type="Proteomes" id="UP000216448">
    <property type="component" value="Unassembled WGS sequence"/>
</dbReference>
<name>A0AAX0PSD1_LACJH</name>
<sequence length="216" mass="24179">MNKVLSFIYSLFINIKAFGFKRGIKIPILINHHVKVKIDPSANIILTQFKFGVVRIGFGGSINISPFWQSYFILENNSTLVFKGEAIFSEGVSIRLNPNAKLEIGNNFSANRNFQINVDNKVIINEDVLIGWNVSIQDGDGHKIKYINSDSHMKNKILYVGSNVWIASNAYILGGSWIDDNSVIALDSLCNKKYPPNSLVGGIPARVIKNIHGWER</sequence>
<dbReference type="EMBL" id="NIBB01000101">
    <property type="protein sequence ID" value="PAB51909.1"/>
    <property type="molecule type" value="Genomic_DNA"/>
</dbReference>
<dbReference type="InterPro" id="IPR011004">
    <property type="entry name" value="Trimer_LpxA-like_sf"/>
</dbReference>
<dbReference type="CDD" id="cd04647">
    <property type="entry name" value="LbH_MAT_like"/>
    <property type="match status" value="1"/>
</dbReference>
<proteinExistence type="predicted"/>
<gene>
    <name evidence="1" type="ORF">A3P64_09505</name>
</gene>
<reference evidence="1 2" key="1">
    <citation type="submission" date="2017-05" db="EMBL/GenBank/DDBJ databases">
        <title>Lactobacillus johnsonii from commercial turkeys.</title>
        <authorList>
            <person name="Johnson T.J."/>
            <person name="Youmans B."/>
        </authorList>
    </citation>
    <scope>NUCLEOTIDE SEQUENCE [LARGE SCALE GENOMIC DNA]</scope>
    <source>
        <strain evidence="1 2">UMNLJ54</strain>
    </source>
</reference>
<dbReference type="InterPro" id="IPR051159">
    <property type="entry name" value="Hexapeptide_acetyltransf"/>
</dbReference>
<dbReference type="PANTHER" id="PTHR23416">
    <property type="entry name" value="SIALIC ACID SYNTHASE-RELATED"/>
    <property type="match status" value="1"/>
</dbReference>
<dbReference type="AlphaFoldDB" id="A0AAX0PSD1"/>
<dbReference type="SUPFAM" id="SSF51161">
    <property type="entry name" value="Trimeric LpxA-like enzymes"/>
    <property type="match status" value="1"/>
</dbReference>
<evidence type="ECO:0000313" key="2">
    <source>
        <dbReference type="Proteomes" id="UP000216448"/>
    </source>
</evidence>
<dbReference type="Gene3D" id="2.160.10.10">
    <property type="entry name" value="Hexapeptide repeat proteins"/>
    <property type="match status" value="1"/>
</dbReference>
<dbReference type="RefSeq" id="WP_095154688.1">
    <property type="nucleotide sequence ID" value="NZ_NIBB01000101.1"/>
</dbReference>